<sequence>MTMIQQPGIDNCHVNKMEYDAQFTTSHTSNMFKYKIVFVRHGESEWNLKNLFCGWVDVDLSAKGREEAVTSGQALKQAGLKFDLVFTSLLKRAHQTLDIVLQEIGQTDLPVVKSWKLNERHYGGLTGLNKADAAAKYGNKQVQIWRRSYNVPPPVMEEDHPMNNVIVNNPKFSMIRKEDFPKVESLETTQRRVVAFWTEEIVPQIKARKQVLVVAHGTSLRGLVKYLEGISDEEVMNLNLPTGIPFVYDLDENMKPIKTLQYLADEETVLKSIAKVASVGGTTKQLQEQGN</sequence>
<dbReference type="AlphaFoldDB" id="A0A7R9EFP1"/>
<name>A0A7R9EFP1_9NEOP</name>
<keyword evidence="5" id="KW-0413">Isomerase</keyword>
<dbReference type="EMBL" id="OB796158">
    <property type="protein sequence ID" value="CAD7433124.1"/>
    <property type="molecule type" value="Genomic_DNA"/>
</dbReference>
<dbReference type="GO" id="GO:0016791">
    <property type="term" value="F:phosphatase activity"/>
    <property type="evidence" value="ECO:0007669"/>
    <property type="project" value="UniProtKB-ARBA"/>
</dbReference>
<accession>A0A7R9EFP1</accession>
<dbReference type="InterPro" id="IPR013078">
    <property type="entry name" value="His_Pase_superF_clade-1"/>
</dbReference>
<comment type="catalytic activity">
    <reaction evidence="1">
        <text>(2R)-2-phosphoglycerate = (2R)-3-phosphoglycerate</text>
        <dbReference type="Rhea" id="RHEA:15901"/>
        <dbReference type="ChEBI" id="CHEBI:58272"/>
        <dbReference type="ChEBI" id="CHEBI:58289"/>
        <dbReference type="EC" id="5.4.2.11"/>
    </reaction>
</comment>
<feature type="binding site" evidence="7">
    <location>
        <begin position="119"/>
        <end position="122"/>
    </location>
    <ligand>
        <name>substrate</name>
    </ligand>
</feature>
<dbReference type="SUPFAM" id="SSF53254">
    <property type="entry name" value="Phosphoglycerate mutase-like"/>
    <property type="match status" value="1"/>
</dbReference>
<keyword evidence="4" id="KW-0324">Glycolysis</keyword>
<feature type="site" description="Transition state stabilizer" evidence="8">
    <location>
        <position position="216"/>
    </location>
</feature>
<evidence type="ECO:0000256" key="4">
    <source>
        <dbReference type="ARBA" id="ARBA00023152"/>
    </source>
</evidence>
<dbReference type="CDD" id="cd07067">
    <property type="entry name" value="HP_PGM_like"/>
    <property type="match status" value="1"/>
</dbReference>
<comment type="similarity">
    <text evidence="2">Belongs to the phosphoglycerate mutase family. BPG-dependent PGAM subfamily.</text>
</comment>
<dbReference type="Pfam" id="PF00300">
    <property type="entry name" value="His_Phos_1"/>
    <property type="match status" value="2"/>
</dbReference>
<evidence type="ECO:0000256" key="7">
    <source>
        <dbReference type="PIRSR" id="PIRSR613078-2"/>
    </source>
</evidence>
<evidence type="ECO:0000256" key="1">
    <source>
        <dbReference type="ARBA" id="ARBA00000380"/>
    </source>
</evidence>
<protein>
    <recommendedName>
        <fullName evidence="3">phosphoglycerate mutase (2,3-diphosphoglycerate-dependent)</fullName>
        <ecNumber evidence="3">5.4.2.11</ecNumber>
    </recommendedName>
</protein>
<evidence type="ECO:0000256" key="6">
    <source>
        <dbReference type="PIRSR" id="PIRSR613078-1"/>
    </source>
</evidence>
<feature type="active site" description="Proton donor/acceptor" evidence="6">
    <location>
        <position position="119"/>
    </location>
</feature>
<evidence type="ECO:0000256" key="8">
    <source>
        <dbReference type="PIRSR" id="PIRSR613078-3"/>
    </source>
</evidence>
<evidence type="ECO:0000313" key="9">
    <source>
        <dbReference type="EMBL" id="CAD7433124.1"/>
    </source>
</evidence>
<dbReference type="PIRSF" id="PIRSF000709">
    <property type="entry name" value="6PFK_2-Ptase"/>
    <property type="match status" value="1"/>
</dbReference>
<dbReference type="InterPro" id="IPR005952">
    <property type="entry name" value="Phosphogly_mut1"/>
</dbReference>
<dbReference type="NCBIfam" id="NF010713">
    <property type="entry name" value="PRK14115.1"/>
    <property type="match status" value="1"/>
</dbReference>
<organism evidence="9">
    <name type="scientific">Timema monikensis</name>
    <dbReference type="NCBI Taxonomy" id="170555"/>
    <lineage>
        <taxon>Eukaryota</taxon>
        <taxon>Metazoa</taxon>
        <taxon>Ecdysozoa</taxon>
        <taxon>Arthropoda</taxon>
        <taxon>Hexapoda</taxon>
        <taxon>Insecta</taxon>
        <taxon>Pterygota</taxon>
        <taxon>Neoptera</taxon>
        <taxon>Polyneoptera</taxon>
        <taxon>Phasmatodea</taxon>
        <taxon>Timematodea</taxon>
        <taxon>Timematoidea</taxon>
        <taxon>Timematidae</taxon>
        <taxon>Timema</taxon>
    </lineage>
</organism>
<dbReference type="Gene3D" id="3.40.50.1240">
    <property type="entry name" value="Phosphoglycerate mutase-like"/>
    <property type="match status" value="1"/>
</dbReference>
<proteinExistence type="inferred from homology"/>
<dbReference type="PANTHER" id="PTHR11931">
    <property type="entry name" value="PHOSPHOGLYCERATE MUTASE"/>
    <property type="match status" value="1"/>
</dbReference>
<dbReference type="NCBIfam" id="TIGR01258">
    <property type="entry name" value="pgm_1"/>
    <property type="match status" value="1"/>
</dbReference>
<evidence type="ECO:0000256" key="5">
    <source>
        <dbReference type="ARBA" id="ARBA00023235"/>
    </source>
</evidence>
<dbReference type="HAMAP" id="MF_01039">
    <property type="entry name" value="PGAM_GpmA"/>
    <property type="match status" value="1"/>
</dbReference>
<feature type="binding site" evidence="7">
    <location>
        <begin position="40"/>
        <end position="47"/>
    </location>
    <ligand>
        <name>substrate</name>
    </ligand>
</feature>
<dbReference type="FunFam" id="3.40.50.1240:FF:000003">
    <property type="entry name" value="2,3-bisphosphoglycerate-dependent phosphoglycerate mutase"/>
    <property type="match status" value="1"/>
</dbReference>
<dbReference type="SMART" id="SM00855">
    <property type="entry name" value="PGAM"/>
    <property type="match status" value="1"/>
</dbReference>
<feature type="binding site" evidence="7">
    <location>
        <begin position="146"/>
        <end position="147"/>
    </location>
    <ligand>
        <name>substrate</name>
    </ligand>
</feature>
<dbReference type="GO" id="GO:0006096">
    <property type="term" value="P:glycolytic process"/>
    <property type="evidence" value="ECO:0007669"/>
    <property type="project" value="UniProtKB-KW"/>
</dbReference>
<dbReference type="InterPro" id="IPR029033">
    <property type="entry name" value="His_PPase_superfam"/>
</dbReference>
<feature type="active site" description="Tele-phosphohistidine intermediate" evidence="6">
    <location>
        <position position="41"/>
    </location>
</feature>
<evidence type="ECO:0000256" key="3">
    <source>
        <dbReference type="ARBA" id="ARBA00012028"/>
    </source>
</evidence>
<evidence type="ECO:0000256" key="2">
    <source>
        <dbReference type="ARBA" id="ARBA00006717"/>
    </source>
</evidence>
<gene>
    <name evidence="9" type="ORF">TMSB3V08_LOCUS9811</name>
</gene>
<reference evidence="9" key="1">
    <citation type="submission" date="2020-11" db="EMBL/GenBank/DDBJ databases">
        <authorList>
            <person name="Tran Van P."/>
        </authorList>
    </citation>
    <scope>NUCLEOTIDE SEQUENCE</scope>
</reference>
<dbReference type="GO" id="GO:0004619">
    <property type="term" value="F:phosphoglycerate mutase activity"/>
    <property type="evidence" value="ECO:0007669"/>
    <property type="project" value="UniProtKB-EC"/>
</dbReference>
<feature type="binding site" evidence="7">
    <location>
        <position position="92"/>
    </location>
    <ligand>
        <name>substrate</name>
    </ligand>
</feature>
<feature type="binding site" evidence="7">
    <location>
        <position position="130"/>
    </location>
    <ligand>
        <name>substrate</name>
    </ligand>
</feature>
<dbReference type="EC" id="5.4.2.11" evidence="3"/>